<sequence>MARSSVGMALGPSSRQQLSVPAETAAGSNVQYRAAGQLDIQSPQSGQGIGNIVTLKICSAVAVVVGASSWTAARNLACYEGVTVPVVQSLLCCPGEVELNICTLYHEMRDAPAADVVPDAETAWACIRLLSAHSVALPVLRHVRVLRPALMIVKCTTVKAPRVLSRLEAATRSQALCCIANLACDPEALDSIILDPSTRIGVAGLLTAWDDLWCARGVRAEIAAVLGSIAKATGAEHFLRVKRIWSRLAAMYGEAVPSLTTTSMDREAGRRLADLMMSLAAQSPAALSAFQEQRVCKQVAQVLLHELADTGAPTHSAAEQGETHVNMQHLPLRPFGACCSHLLEFMRPIDYCDDSIQAVLMQLGKCMLTSSLGEWSTSRYEAAASCFRVLATSIGHSPAVKDHLAKPTYLARAWHLLTTTFPSQNALSEDAAMQSCFYSLTALVTQLLKGTHPAAEASGQPPPETLAAALWDVCFWLAKQLAIRLNDLKVDKLGSEPVLREDLERWSLHTRDACRFFRIFVSYSRCGWLPELPEGSKATVMLILAAYMLARVIYKMMCKSGDIFDMLGTEPYALTRRVMAEAVRDSMGGMIEALASFQFARTRGHETVLRAAEVDMGSLREGLKLKSVRSRLLRPAACKQLEALLQAVQNTSQAEAAAQAAAEALLREEEAAAKRSAGSLIHQPATQWPHSASHSLPSHSARLALVLQGRPSKVRRQDEALAAAAAADPAAMSLSQQAIRIGSVSVAPPKAVRQTKASASAKPTGAPTSAAEVNGTGHPAAFVKPPPKHSPAGNSGAPAIRQNLQSSEEYEEMCCPITHDLYLDPVIAEDGHTYDRAAIEEWFSMHDTSPMTNQVLASKVLIPNILMRRLIDSLGARDRVLL</sequence>
<dbReference type="InterPro" id="IPR052085">
    <property type="entry name" value="WD-SAM-U-box"/>
</dbReference>
<dbReference type="PROSITE" id="PS51698">
    <property type="entry name" value="U_BOX"/>
    <property type="match status" value="1"/>
</dbReference>
<dbReference type="InterPro" id="IPR013083">
    <property type="entry name" value="Znf_RING/FYVE/PHD"/>
</dbReference>
<dbReference type="Proteomes" id="UP001489004">
    <property type="component" value="Unassembled WGS sequence"/>
</dbReference>
<dbReference type="Pfam" id="PF04564">
    <property type="entry name" value="U-box"/>
    <property type="match status" value="1"/>
</dbReference>
<name>A0AAW1R4I7_9CHLO</name>
<organism evidence="3 4">
    <name type="scientific">[Myrmecia] bisecta</name>
    <dbReference type="NCBI Taxonomy" id="41462"/>
    <lineage>
        <taxon>Eukaryota</taxon>
        <taxon>Viridiplantae</taxon>
        <taxon>Chlorophyta</taxon>
        <taxon>core chlorophytes</taxon>
        <taxon>Trebouxiophyceae</taxon>
        <taxon>Trebouxiales</taxon>
        <taxon>Trebouxiaceae</taxon>
        <taxon>Myrmecia</taxon>
    </lineage>
</organism>
<dbReference type="SUPFAM" id="SSF57850">
    <property type="entry name" value="RING/U-box"/>
    <property type="match status" value="1"/>
</dbReference>
<dbReference type="EMBL" id="JALJOR010000001">
    <property type="protein sequence ID" value="KAK9828504.1"/>
    <property type="molecule type" value="Genomic_DNA"/>
</dbReference>
<proteinExistence type="predicted"/>
<dbReference type="GO" id="GO:0016567">
    <property type="term" value="P:protein ubiquitination"/>
    <property type="evidence" value="ECO:0007669"/>
    <property type="project" value="InterPro"/>
</dbReference>
<evidence type="ECO:0000259" key="2">
    <source>
        <dbReference type="PROSITE" id="PS51698"/>
    </source>
</evidence>
<feature type="region of interest" description="Disordered" evidence="1">
    <location>
        <begin position="1"/>
        <end position="20"/>
    </location>
</feature>
<feature type="domain" description="U-box" evidence="2">
    <location>
        <begin position="808"/>
        <end position="881"/>
    </location>
</feature>
<evidence type="ECO:0000313" key="3">
    <source>
        <dbReference type="EMBL" id="KAK9828504.1"/>
    </source>
</evidence>
<dbReference type="CDD" id="cd16655">
    <property type="entry name" value="RING-Ubox_WDSUB1-like"/>
    <property type="match status" value="1"/>
</dbReference>
<protein>
    <recommendedName>
        <fullName evidence="2">U-box domain-containing protein</fullName>
    </recommendedName>
</protein>
<gene>
    <name evidence="3" type="ORF">WJX72_000430</name>
</gene>
<evidence type="ECO:0000256" key="1">
    <source>
        <dbReference type="SAM" id="MobiDB-lite"/>
    </source>
</evidence>
<keyword evidence="4" id="KW-1185">Reference proteome</keyword>
<reference evidence="3 4" key="1">
    <citation type="journal article" date="2024" name="Nat. Commun.">
        <title>Phylogenomics reveals the evolutionary origins of lichenization in chlorophyte algae.</title>
        <authorList>
            <person name="Puginier C."/>
            <person name="Libourel C."/>
            <person name="Otte J."/>
            <person name="Skaloud P."/>
            <person name="Haon M."/>
            <person name="Grisel S."/>
            <person name="Petersen M."/>
            <person name="Berrin J.G."/>
            <person name="Delaux P.M."/>
            <person name="Dal Grande F."/>
            <person name="Keller J."/>
        </authorList>
    </citation>
    <scope>NUCLEOTIDE SEQUENCE [LARGE SCALE GENOMIC DNA]</scope>
    <source>
        <strain evidence="3 4">SAG 2043</strain>
    </source>
</reference>
<dbReference type="SMART" id="SM00504">
    <property type="entry name" value="Ubox"/>
    <property type="match status" value="1"/>
</dbReference>
<evidence type="ECO:0000313" key="4">
    <source>
        <dbReference type="Proteomes" id="UP001489004"/>
    </source>
</evidence>
<dbReference type="InterPro" id="IPR003613">
    <property type="entry name" value="Ubox_domain"/>
</dbReference>
<feature type="region of interest" description="Disordered" evidence="1">
    <location>
        <begin position="754"/>
        <end position="799"/>
    </location>
</feature>
<dbReference type="GO" id="GO:0004842">
    <property type="term" value="F:ubiquitin-protein transferase activity"/>
    <property type="evidence" value="ECO:0007669"/>
    <property type="project" value="InterPro"/>
</dbReference>
<dbReference type="PANTHER" id="PTHR46573:SF1">
    <property type="entry name" value="WD REPEAT, SAM AND U-BOX DOMAIN-CONTAINING PROTEIN 1"/>
    <property type="match status" value="1"/>
</dbReference>
<accession>A0AAW1R4I7</accession>
<dbReference type="PANTHER" id="PTHR46573">
    <property type="entry name" value="WD REPEAT, SAM AND U-BOX DOMAIN-CONTAINING PROTEIN 1"/>
    <property type="match status" value="1"/>
</dbReference>
<dbReference type="Gene3D" id="3.30.40.10">
    <property type="entry name" value="Zinc/RING finger domain, C3HC4 (zinc finger)"/>
    <property type="match status" value="1"/>
</dbReference>
<dbReference type="AlphaFoldDB" id="A0AAW1R4I7"/>
<comment type="caution">
    <text evidence="3">The sequence shown here is derived from an EMBL/GenBank/DDBJ whole genome shotgun (WGS) entry which is preliminary data.</text>
</comment>
<feature type="region of interest" description="Disordered" evidence="1">
    <location>
        <begin position="676"/>
        <end position="696"/>
    </location>
</feature>